<dbReference type="RefSeq" id="WP_253870798.1">
    <property type="nucleotide sequence ID" value="NZ_BAABHM010000007.1"/>
</dbReference>
<protein>
    <submittedName>
        <fullName evidence="2">Uncharacterized protein</fullName>
    </submittedName>
</protein>
<sequence length="57" mass="6522">MQSAGTHVWQAWWGDNGPQPGDHWQMPHDFAEYAADQLDAEAARLRDRAEHLRSSGY</sequence>
<evidence type="ECO:0000256" key="1">
    <source>
        <dbReference type="SAM" id="MobiDB-lite"/>
    </source>
</evidence>
<accession>A0ABP8WTU0</accession>
<dbReference type="Proteomes" id="UP001500843">
    <property type="component" value="Unassembled WGS sequence"/>
</dbReference>
<evidence type="ECO:0000313" key="2">
    <source>
        <dbReference type="EMBL" id="GAA4695390.1"/>
    </source>
</evidence>
<name>A0ABP8WTU0_9MICO</name>
<comment type="caution">
    <text evidence="2">The sequence shown here is derived from an EMBL/GenBank/DDBJ whole genome shotgun (WGS) entry which is preliminary data.</text>
</comment>
<proteinExistence type="predicted"/>
<keyword evidence="3" id="KW-1185">Reference proteome</keyword>
<gene>
    <name evidence="2" type="ORF">GCM10023198_14090</name>
</gene>
<organism evidence="2 3">
    <name type="scientific">Promicromonospora umidemergens</name>
    <dbReference type="NCBI Taxonomy" id="629679"/>
    <lineage>
        <taxon>Bacteria</taxon>
        <taxon>Bacillati</taxon>
        <taxon>Actinomycetota</taxon>
        <taxon>Actinomycetes</taxon>
        <taxon>Micrococcales</taxon>
        <taxon>Promicromonosporaceae</taxon>
        <taxon>Promicromonospora</taxon>
    </lineage>
</organism>
<dbReference type="EMBL" id="BAABHM010000007">
    <property type="protein sequence ID" value="GAA4695390.1"/>
    <property type="molecule type" value="Genomic_DNA"/>
</dbReference>
<evidence type="ECO:0000313" key="3">
    <source>
        <dbReference type="Proteomes" id="UP001500843"/>
    </source>
</evidence>
<reference evidence="3" key="1">
    <citation type="journal article" date="2019" name="Int. J. Syst. Evol. Microbiol.">
        <title>The Global Catalogue of Microorganisms (GCM) 10K type strain sequencing project: providing services to taxonomists for standard genome sequencing and annotation.</title>
        <authorList>
            <consortium name="The Broad Institute Genomics Platform"/>
            <consortium name="The Broad Institute Genome Sequencing Center for Infectious Disease"/>
            <person name="Wu L."/>
            <person name="Ma J."/>
        </authorList>
    </citation>
    <scope>NUCLEOTIDE SEQUENCE [LARGE SCALE GENOMIC DNA]</scope>
    <source>
        <strain evidence="3">JCM 17975</strain>
    </source>
</reference>
<feature type="region of interest" description="Disordered" evidence="1">
    <location>
        <begin position="1"/>
        <end position="26"/>
    </location>
</feature>